<sequence>MPPNKTIVNFKDAVADISDGASIMIGGFGGAGGQPTRLMLALRDLGVSDLTIIGNVAGISATTHYGWREGPRDPKPVDQGMFFASGQARKIICSFPVPGTTNPLSEIEKAWREGKAEVEIVPQGTLIEQIRAAGAGIPAFYTPTGVGTPVAKGKESREFEGRAYLLEHALPGDYAFVRAQKADTHGNLQYVGTSRAFGPAMAKAAKITIVEVDEIVEPGGIDAERVGTLGAYVDRIVQREPGDPYP</sequence>
<gene>
    <name evidence="2" type="ORF">METZ01_LOCUS84764</name>
</gene>
<dbReference type="InterPro" id="IPR012792">
    <property type="entry name" value="3-oxoacid_CoA-transf_A"/>
</dbReference>
<accession>A0A381UUX6</accession>
<reference evidence="2" key="1">
    <citation type="submission" date="2018-05" db="EMBL/GenBank/DDBJ databases">
        <authorList>
            <person name="Lanie J.A."/>
            <person name="Ng W.-L."/>
            <person name="Kazmierczak K.M."/>
            <person name="Andrzejewski T.M."/>
            <person name="Davidsen T.M."/>
            <person name="Wayne K.J."/>
            <person name="Tettelin H."/>
            <person name="Glass J.I."/>
            <person name="Rusch D."/>
            <person name="Podicherti R."/>
            <person name="Tsui H.-C.T."/>
            <person name="Winkler M.E."/>
        </authorList>
    </citation>
    <scope>NUCLEOTIDE SEQUENCE</scope>
</reference>
<dbReference type="GO" id="GO:0008410">
    <property type="term" value="F:CoA-transferase activity"/>
    <property type="evidence" value="ECO:0007669"/>
    <property type="project" value="InterPro"/>
</dbReference>
<evidence type="ECO:0008006" key="3">
    <source>
        <dbReference type="Google" id="ProtNLM"/>
    </source>
</evidence>
<dbReference type="PANTHER" id="PTHR13707">
    <property type="entry name" value="KETOACID-COENZYME A TRANSFERASE"/>
    <property type="match status" value="1"/>
</dbReference>
<dbReference type="Pfam" id="PF01144">
    <property type="entry name" value="CoA_trans"/>
    <property type="match status" value="1"/>
</dbReference>
<dbReference type="SMART" id="SM00882">
    <property type="entry name" value="CoA_trans"/>
    <property type="match status" value="1"/>
</dbReference>
<dbReference type="InterPro" id="IPR037171">
    <property type="entry name" value="NagB/RpiA_transferase-like"/>
</dbReference>
<proteinExistence type="predicted"/>
<name>A0A381UUX6_9ZZZZ</name>
<keyword evidence="1" id="KW-0808">Transferase</keyword>
<dbReference type="InterPro" id="IPR004165">
    <property type="entry name" value="CoA_trans_fam_I"/>
</dbReference>
<evidence type="ECO:0000256" key="1">
    <source>
        <dbReference type="ARBA" id="ARBA00022679"/>
    </source>
</evidence>
<organism evidence="2">
    <name type="scientific">marine metagenome</name>
    <dbReference type="NCBI Taxonomy" id="408172"/>
    <lineage>
        <taxon>unclassified sequences</taxon>
        <taxon>metagenomes</taxon>
        <taxon>ecological metagenomes</taxon>
    </lineage>
</organism>
<dbReference type="AlphaFoldDB" id="A0A381UUX6"/>
<evidence type="ECO:0000313" key="2">
    <source>
        <dbReference type="EMBL" id="SVA31910.1"/>
    </source>
</evidence>
<dbReference type="NCBIfam" id="TIGR02429">
    <property type="entry name" value="pcaI_scoA_fam"/>
    <property type="match status" value="1"/>
</dbReference>
<dbReference type="EMBL" id="UINC01007188">
    <property type="protein sequence ID" value="SVA31910.1"/>
    <property type="molecule type" value="Genomic_DNA"/>
</dbReference>
<dbReference type="SUPFAM" id="SSF100950">
    <property type="entry name" value="NagB/RpiA/CoA transferase-like"/>
    <property type="match status" value="1"/>
</dbReference>
<dbReference type="Gene3D" id="3.40.1080.10">
    <property type="entry name" value="Glutaconate Coenzyme A-transferase"/>
    <property type="match status" value="1"/>
</dbReference>
<protein>
    <recommendedName>
        <fullName evidence="3">3-oxoacid CoA-transferase subunit A</fullName>
    </recommendedName>
</protein>
<dbReference type="PANTHER" id="PTHR13707:SF60">
    <property type="entry name" value="ACETATE COA-TRANSFERASE SUBUNIT ALPHA"/>
    <property type="match status" value="1"/>
</dbReference>